<dbReference type="Proteomes" id="UP000293360">
    <property type="component" value="Unassembled WGS sequence"/>
</dbReference>
<dbReference type="EMBL" id="QJNU01000344">
    <property type="protein sequence ID" value="RYP01782.1"/>
    <property type="molecule type" value="Genomic_DNA"/>
</dbReference>
<keyword evidence="2 7" id="KW-0812">Transmembrane</keyword>
<evidence type="ECO:0000256" key="5">
    <source>
        <dbReference type="SAM" id="Coils"/>
    </source>
</evidence>
<keyword evidence="3 7" id="KW-1133">Transmembrane helix</keyword>
<feature type="region of interest" description="Disordered" evidence="6">
    <location>
        <begin position="22"/>
        <end position="43"/>
    </location>
</feature>
<dbReference type="SUPFAM" id="SSF144083">
    <property type="entry name" value="Magnesium transport protein CorA, transmembrane region"/>
    <property type="match status" value="1"/>
</dbReference>
<dbReference type="PANTHER" id="PTHR47685:SF1">
    <property type="entry name" value="MAGNESIUM TRANSPORT PROTEIN CORA"/>
    <property type="match status" value="1"/>
</dbReference>
<sequence length="706" mass="81746">MAMSNGTSDSRGPVAKIGDEFIDAQYLKPDSSPEDYEKEPWKHCQDPTSAYLSLRDEYRSEFLRNLDASQQNRVDREVERIKKVRKQFSSSENKKDLMEKLRSSKKEWREEVARNVGTFEREVKKSQRELEEQPAKVVSSLPGFKSELEKLQRLRDQKTNVGGEHSHEQKDLETKWKQHLGRKYQRHLELIQRLKRAATVPGTPEVNPVGEDVELEPLYGLKARVMHFRLDKEANTLVGHNYKHPNCEGRFPNQKISMHNILEEPNGNPLMQECPQDSIRYFHFPTNNMSWIEKAMARYYKEEPKQIDDRKPYDPNARKTEKLLGLAEGMDYEADERLLRDFVKTDPPLHIRRTLDQFYFVTLDDTTQRDKDQVVYRGTKAGYTRVVMVDQLWLWILDDNTIITSFPKRWGRNKPDSSGVHKTIRERLETKKEEIKSIYHLALIIIDQCSRVFFDRTKPLDKRPEVMDLFASAIGNVTEMTTVAYDGFWRALRTGNGWGKALDLNPEGVLFREAQDIAEELKMMKRIYTEQLKVVKHFKRYLFDPLGKDKQGEIALLKRLLLEMTQNQASSNGGNAPSEGEERDVDAKTKALEATLPEAEGAIELIESRQAEIQDLEDSALRTYQQQQTSIVEANAALLQGQSIMALTIVTIFFLPLGFFAAFFGMNNAEINNAPWMTLGEQVRYMYQNASAEDEKLGSWHEEPLP</sequence>
<dbReference type="GO" id="GO:0015099">
    <property type="term" value="F:nickel cation transmembrane transporter activity"/>
    <property type="evidence" value="ECO:0007669"/>
    <property type="project" value="TreeGrafter"/>
</dbReference>
<dbReference type="AlphaFoldDB" id="A0A4Q4T7V4"/>
<evidence type="ECO:0000313" key="9">
    <source>
        <dbReference type="Proteomes" id="UP000293360"/>
    </source>
</evidence>
<evidence type="ECO:0000256" key="4">
    <source>
        <dbReference type="ARBA" id="ARBA00023136"/>
    </source>
</evidence>
<keyword evidence="9" id="KW-1185">Reference proteome</keyword>
<comment type="caution">
    <text evidence="8">The sequence shown here is derived from an EMBL/GenBank/DDBJ whole genome shotgun (WGS) entry which is preliminary data.</text>
</comment>
<feature type="transmembrane region" description="Helical" evidence="7">
    <location>
        <begin position="644"/>
        <end position="664"/>
    </location>
</feature>
<keyword evidence="5" id="KW-0175">Coiled coil</keyword>
<dbReference type="InterPro" id="IPR002523">
    <property type="entry name" value="MgTranspt_CorA/ZnTranspt_ZntB"/>
</dbReference>
<dbReference type="GO" id="GO:0015095">
    <property type="term" value="F:magnesium ion transmembrane transporter activity"/>
    <property type="evidence" value="ECO:0007669"/>
    <property type="project" value="TreeGrafter"/>
</dbReference>
<evidence type="ECO:0000256" key="1">
    <source>
        <dbReference type="ARBA" id="ARBA00004141"/>
    </source>
</evidence>
<name>A0A4Q4T7V4_9PEZI</name>
<evidence type="ECO:0000256" key="7">
    <source>
        <dbReference type="SAM" id="Phobius"/>
    </source>
</evidence>
<evidence type="ECO:0000256" key="2">
    <source>
        <dbReference type="ARBA" id="ARBA00022692"/>
    </source>
</evidence>
<dbReference type="GO" id="GO:0016020">
    <property type="term" value="C:membrane"/>
    <property type="evidence" value="ECO:0007669"/>
    <property type="project" value="UniProtKB-SubCell"/>
</dbReference>
<evidence type="ECO:0000256" key="6">
    <source>
        <dbReference type="SAM" id="MobiDB-lite"/>
    </source>
</evidence>
<dbReference type="InterPro" id="IPR045863">
    <property type="entry name" value="CorA_TM1_TM2"/>
</dbReference>
<gene>
    <name evidence="8" type="ORF">DL764_006069</name>
</gene>
<dbReference type="Gene3D" id="1.20.58.340">
    <property type="entry name" value="Magnesium transport protein CorA, transmembrane region"/>
    <property type="match status" value="1"/>
</dbReference>
<accession>A0A4Q4T7V4</accession>
<organism evidence="8 9">
    <name type="scientific">Monosporascus ibericus</name>
    <dbReference type="NCBI Taxonomy" id="155417"/>
    <lineage>
        <taxon>Eukaryota</taxon>
        <taxon>Fungi</taxon>
        <taxon>Dikarya</taxon>
        <taxon>Ascomycota</taxon>
        <taxon>Pezizomycotina</taxon>
        <taxon>Sordariomycetes</taxon>
        <taxon>Xylariomycetidae</taxon>
        <taxon>Xylariales</taxon>
        <taxon>Xylariales incertae sedis</taxon>
        <taxon>Monosporascus</taxon>
    </lineage>
</organism>
<protein>
    <submittedName>
        <fullName evidence="8">Uncharacterized protein</fullName>
    </submittedName>
</protein>
<evidence type="ECO:0000256" key="3">
    <source>
        <dbReference type="ARBA" id="ARBA00022989"/>
    </source>
</evidence>
<dbReference type="OrthoDB" id="341259at2759"/>
<dbReference type="Pfam" id="PF01544">
    <property type="entry name" value="CorA"/>
    <property type="match status" value="1"/>
</dbReference>
<dbReference type="PANTHER" id="PTHR47685">
    <property type="entry name" value="MAGNESIUM TRANSPORT PROTEIN CORA"/>
    <property type="match status" value="1"/>
</dbReference>
<comment type="subcellular location">
    <subcellularLocation>
        <location evidence="1">Membrane</location>
        <topology evidence="1">Multi-pass membrane protein</topology>
    </subcellularLocation>
</comment>
<feature type="coiled-coil region" evidence="5">
    <location>
        <begin position="91"/>
        <end position="129"/>
    </location>
</feature>
<keyword evidence="4 7" id="KW-0472">Membrane</keyword>
<evidence type="ECO:0000313" key="8">
    <source>
        <dbReference type="EMBL" id="RYP01782.1"/>
    </source>
</evidence>
<proteinExistence type="predicted"/>
<dbReference type="GO" id="GO:0015087">
    <property type="term" value="F:cobalt ion transmembrane transporter activity"/>
    <property type="evidence" value="ECO:0007669"/>
    <property type="project" value="TreeGrafter"/>
</dbReference>
<dbReference type="STRING" id="155417.A0A4Q4T7V4"/>
<dbReference type="InterPro" id="IPR050829">
    <property type="entry name" value="CorA_MIT"/>
</dbReference>
<reference evidence="8 9" key="1">
    <citation type="submission" date="2018-06" db="EMBL/GenBank/DDBJ databases">
        <title>Complete Genomes of Monosporascus.</title>
        <authorList>
            <person name="Robinson A.J."/>
            <person name="Natvig D.O."/>
        </authorList>
    </citation>
    <scope>NUCLEOTIDE SEQUENCE [LARGE SCALE GENOMIC DNA]</scope>
    <source>
        <strain evidence="8 9">CBS 110550</strain>
    </source>
</reference>